<gene>
    <name evidence="3" type="ORF">LV92_03193</name>
</gene>
<dbReference type="Gene3D" id="3.60.110.10">
    <property type="entry name" value="Carbon-nitrogen hydrolase"/>
    <property type="match status" value="1"/>
</dbReference>
<dbReference type="InterPro" id="IPR050345">
    <property type="entry name" value="Aliph_Amidase/BUP"/>
</dbReference>
<reference evidence="3 4" key="1">
    <citation type="submission" date="2018-06" db="EMBL/GenBank/DDBJ databases">
        <title>Genomic Encyclopedia of Archaeal and Bacterial Type Strains, Phase II (KMG-II): from individual species to whole genera.</title>
        <authorList>
            <person name="Goeker M."/>
        </authorList>
    </citation>
    <scope>NUCLEOTIDE SEQUENCE [LARGE SCALE GENOMIC DNA]</scope>
    <source>
        <strain evidence="3 4">DSM 23522</strain>
    </source>
</reference>
<comment type="caution">
    <text evidence="3">The sequence shown here is derived from an EMBL/GenBank/DDBJ whole genome shotgun (WGS) entry which is preliminary data.</text>
</comment>
<dbReference type="OrthoDB" id="9803818at2"/>
<dbReference type="RefSeq" id="WP_111624577.1">
    <property type="nucleotide sequence ID" value="NZ_QLLN01000006.1"/>
</dbReference>
<dbReference type="AlphaFoldDB" id="A0A327QYA9"/>
<dbReference type="PANTHER" id="PTHR43674">
    <property type="entry name" value="NITRILASE C965.09-RELATED"/>
    <property type="match status" value="1"/>
</dbReference>
<organism evidence="3 4">
    <name type="scientific">Arenibacter echinorum</name>
    <dbReference type="NCBI Taxonomy" id="440515"/>
    <lineage>
        <taxon>Bacteria</taxon>
        <taxon>Pseudomonadati</taxon>
        <taxon>Bacteroidota</taxon>
        <taxon>Flavobacteriia</taxon>
        <taxon>Flavobacteriales</taxon>
        <taxon>Flavobacteriaceae</taxon>
        <taxon>Arenibacter</taxon>
    </lineage>
</organism>
<dbReference type="SUPFAM" id="SSF56317">
    <property type="entry name" value="Carbon-nitrogen hydrolase"/>
    <property type="match status" value="1"/>
</dbReference>
<sequence length="248" mass="27478">MKICVAQTKSEKGNIKANIQNHLRWIELAVSEKTDLIIFPELSLLNYEPELAKDFATDQNDLRLDVFQAISDTNSIAIGVGIPTKMESEILISMVIFQPKQARQTYSKQILHPDEKPYFNEGTQQTILAIKDSKIALAICYESLQPEHSKNAHGMGAEIYLASVAKSQAGMEKANTDYPKIADKYSMPVLMVNCIGYCNNSLSAGQTSIWDANGILIGQLDSQSEGLLIYDTVSKSTYSVNQAHRLSN</sequence>
<keyword evidence="4" id="KW-1185">Reference proteome</keyword>
<evidence type="ECO:0000313" key="3">
    <source>
        <dbReference type="EMBL" id="RAJ08975.1"/>
    </source>
</evidence>
<dbReference type="Proteomes" id="UP000249696">
    <property type="component" value="Unassembled WGS sequence"/>
</dbReference>
<dbReference type="CDD" id="cd07197">
    <property type="entry name" value="nitrilase"/>
    <property type="match status" value="1"/>
</dbReference>
<proteinExistence type="predicted"/>
<dbReference type="EMBL" id="QLLN01000006">
    <property type="protein sequence ID" value="RAJ08975.1"/>
    <property type="molecule type" value="Genomic_DNA"/>
</dbReference>
<feature type="domain" description="CN hydrolase" evidence="2">
    <location>
        <begin position="1"/>
        <end position="235"/>
    </location>
</feature>
<dbReference type="InterPro" id="IPR003010">
    <property type="entry name" value="C-N_Hydrolase"/>
</dbReference>
<dbReference type="PANTHER" id="PTHR43674:SF2">
    <property type="entry name" value="BETA-UREIDOPROPIONASE"/>
    <property type="match status" value="1"/>
</dbReference>
<protein>
    <submittedName>
        <fullName evidence="3">Putative amidohydrolase</fullName>
    </submittedName>
</protein>
<dbReference type="InterPro" id="IPR036526">
    <property type="entry name" value="C-N_Hydrolase_sf"/>
</dbReference>
<dbReference type="GO" id="GO:0033388">
    <property type="term" value="P:putrescine biosynthetic process from arginine"/>
    <property type="evidence" value="ECO:0007669"/>
    <property type="project" value="TreeGrafter"/>
</dbReference>
<dbReference type="GO" id="GO:0050126">
    <property type="term" value="F:N-carbamoylputrescine amidase activity"/>
    <property type="evidence" value="ECO:0007669"/>
    <property type="project" value="TreeGrafter"/>
</dbReference>
<evidence type="ECO:0000259" key="2">
    <source>
        <dbReference type="PROSITE" id="PS50263"/>
    </source>
</evidence>
<dbReference type="Pfam" id="PF00795">
    <property type="entry name" value="CN_hydrolase"/>
    <property type="match status" value="1"/>
</dbReference>
<dbReference type="PROSITE" id="PS50263">
    <property type="entry name" value="CN_HYDROLASE"/>
    <property type="match status" value="1"/>
</dbReference>
<evidence type="ECO:0000313" key="4">
    <source>
        <dbReference type="Proteomes" id="UP000249696"/>
    </source>
</evidence>
<keyword evidence="1 3" id="KW-0378">Hydrolase</keyword>
<evidence type="ECO:0000256" key="1">
    <source>
        <dbReference type="ARBA" id="ARBA00022801"/>
    </source>
</evidence>
<accession>A0A327QYA9</accession>
<name>A0A327QYA9_9FLAO</name>